<dbReference type="OrthoDB" id="9760324at2"/>
<dbReference type="NCBIfam" id="TIGR00762">
    <property type="entry name" value="DegV"/>
    <property type="match status" value="1"/>
</dbReference>
<keyword evidence="1" id="KW-0446">Lipid-binding</keyword>
<name>A0A4V5KK17_9ACTN</name>
<evidence type="ECO:0000256" key="1">
    <source>
        <dbReference type="ARBA" id="ARBA00023121"/>
    </source>
</evidence>
<proteinExistence type="predicted"/>
<evidence type="ECO:0000313" key="3">
    <source>
        <dbReference type="Proteomes" id="UP000309454"/>
    </source>
</evidence>
<dbReference type="PANTHER" id="PTHR33434:SF2">
    <property type="entry name" value="FATTY ACID-BINDING PROTEIN TM_1468"/>
    <property type="match status" value="1"/>
</dbReference>
<evidence type="ECO:0000313" key="2">
    <source>
        <dbReference type="EMBL" id="TJW11296.1"/>
    </source>
</evidence>
<dbReference type="GO" id="GO:0008289">
    <property type="term" value="F:lipid binding"/>
    <property type="evidence" value="ECO:0007669"/>
    <property type="project" value="UniProtKB-KW"/>
</dbReference>
<dbReference type="Proteomes" id="UP000309454">
    <property type="component" value="Unassembled WGS sequence"/>
</dbReference>
<dbReference type="Gene3D" id="3.30.1180.10">
    <property type="match status" value="1"/>
</dbReference>
<dbReference type="RefSeq" id="WP_136845473.1">
    <property type="nucleotide sequence ID" value="NZ_SSTM01000002.1"/>
</dbReference>
<sequence>MTKTLLVTDSASDIPQGASGICVVPLEVTFGSDTFQDGVDLNHRQFYERLIESDQLPTTSMIPPARFAAAFEEGLAQADELLVVTLSSKLSGTYESALAAAAVYPGRVHVVDSLNACIGEAVVVRRARQLLDEGMGAAAVAAQLQQERHQVRLVALLGTLEYLRKGGRLNAAAAVMGEVLAIKPVISIEEGEVAVLGKARGSKNGANLLKKQILAAGGVDFSRPYMVGYTGLSDGLLQKYIADHGDLWETETHQLPQGSVGATIGTHVGPDAIAVAFFAQD</sequence>
<dbReference type="PROSITE" id="PS51482">
    <property type="entry name" value="DEGV"/>
    <property type="match status" value="1"/>
</dbReference>
<dbReference type="Pfam" id="PF02645">
    <property type="entry name" value="DegV"/>
    <property type="match status" value="1"/>
</dbReference>
<protein>
    <submittedName>
        <fullName evidence="2">DegV family protein</fullName>
    </submittedName>
</protein>
<accession>A0A4V5KK17</accession>
<dbReference type="InterPro" id="IPR043168">
    <property type="entry name" value="DegV_C"/>
</dbReference>
<comment type="caution">
    <text evidence="2">The sequence shown here is derived from an EMBL/GenBank/DDBJ whole genome shotgun (WGS) entry which is preliminary data.</text>
</comment>
<dbReference type="InterPro" id="IPR050270">
    <property type="entry name" value="DegV_domain_contain"/>
</dbReference>
<gene>
    <name evidence="2" type="ORF">E5982_03535</name>
</gene>
<dbReference type="EMBL" id="SSTM01000002">
    <property type="protein sequence ID" value="TJW11296.1"/>
    <property type="molecule type" value="Genomic_DNA"/>
</dbReference>
<dbReference type="InterPro" id="IPR003797">
    <property type="entry name" value="DegV"/>
</dbReference>
<dbReference type="SUPFAM" id="SSF82549">
    <property type="entry name" value="DAK1/DegV-like"/>
    <property type="match status" value="1"/>
</dbReference>
<keyword evidence="3" id="KW-1185">Reference proteome</keyword>
<dbReference type="PANTHER" id="PTHR33434">
    <property type="entry name" value="DEGV DOMAIN-CONTAINING PROTEIN DR_1986-RELATED"/>
    <property type="match status" value="1"/>
</dbReference>
<organism evidence="2 3">
    <name type="scientific">Parvibacter caecicola</name>
    <dbReference type="NCBI Taxonomy" id="747645"/>
    <lineage>
        <taxon>Bacteria</taxon>
        <taxon>Bacillati</taxon>
        <taxon>Actinomycetota</taxon>
        <taxon>Coriobacteriia</taxon>
        <taxon>Coriobacteriales</taxon>
        <taxon>Coriobacteriaceae</taxon>
        <taxon>Parvibacter</taxon>
    </lineage>
</organism>
<reference evidence="2 3" key="1">
    <citation type="submission" date="2019-04" db="EMBL/GenBank/DDBJ databases">
        <title>Microbes associate with the intestines of laboratory mice.</title>
        <authorList>
            <person name="Navarre W."/>
            <person name="Wong E."/>
            <person name="Huang K.C."/>
            <person name="Tropini C."/>
            <person name="Ng K."/>
            <person name="Yu B."/>
        </authorList>
    </citation>
    <scope>NUCLEOTIDE SEQUENCE [LARGE SCALE GENOMIC DNA]</scope>
    <source>
        <strain evidence="2 3">NM48_B13</strain>
    </source>
</reference>
<dbReference type="Gene3D" id="3.40.50.10170">
    <property type="match status" value="1"/>
</dbReference>
<dbReference type="AlphaFoldDB" id="A0A4V5KK17"/>